<evidence type="ECO:0000313" key="2">
    <source>
        <dbReference type="Proteomes" id="UP001597267"/>
    </source>
</evidence>
<sequence>MVSCLFIGLGLFAQPKPAQTAVVSDPLGTAPPGLYFKDSDLFRLAQFPNVSGQAVNSGKIIHDAERNVSVIQVTDAVQNQLSAIWSNPSVNNYVDLSKKQTMTMWIYSAVQELPGDGIAFVLQNDRHKTNAISQNAAGIAQAGQTLGVWGADVDNSVSSPATIAGMAIQNSWAIEFDTFANIYRPADYFSFTEALNSSFDADNVQYDVRKHIADAFPGKASTYKQYVETELIFLKRYYYTMEHKNFEEFSYTNPIINGNKWTHLTVVWDPTTSEITYNLDDKDPATGESKTGIKNRSTKLDKADFGLSDNENNVLWGFTGSTGNYVGQNMVIFESIPSMVQASVKTSITNQSQGNQVLTDTDKTVNSGDQLAFDYNLTYDSGSDLWLDNKAKIALPMNMSYTGGEIIYTNLYNGSTTTDTIRASELAGTAFTRTLRDLGPISGQNFSTAKIRLYGRAKNNTTSDIIIDKTHVAFDGSTNILDTTLQDFIIKPAPSLNITSDKTDITLDEGNGTTINGVATYGNGNPINNTATTVYANLNGTDLEPATLLTTDAAGHFQINLTAQQLTQRINTLTFYVKDTNDNKSNELTVTITLRGTLHVSAEDVSFRTIQSKASPQIVQRQGDWDVQVLDSRGKDSTWTLQVQETQPLLGTNLGAIFDDGMIYVNAVGQQYDLSTPQIIDSGVTSSDQMQVTNVAQKWNSSTGVLLSVDPKTNADKYVGQLTWSVIDSI</sequence>
<evidence type="ECO:0000313" key="1">
    <source>
        <dbReference type="EMBL" id="MFD1671978.1"/>
    </source>
</evidence>
<reference evidence="2" key="1">
    <citation type="journal article" date="2019" name="Int. J. Syst. Evol. Microbiol.">
        <title>The Global Catalogue of Microorganisms (GCM) 10K type strain sequencing project: providing services to taxonomists for standard genome sequencing and annotation.</title>
        <authorList>
            <consortium name="The Broad Institute Genomics Platform"/>
            <consortium name="The Broad Institute Genome Sequencing Center for Infectious Disease"/>
            <person name="Wu L."/>
            <person name="Ma J."/>
        </authorList>
    </citation>
    <scope>NUCLEOTIDE SEQUENCE [LARGE SCALE GENOMIC DNA]</scope>
    <source>
        <strain evidence="2">CCM 8896</strain>
    </source>
</reference>
<proteinExistence type="predicted"/>
<dbReference type="RefSeq" id="WP_125715115.1">
    <property type="nucleotide sequence ID" value="NZ_JBHTOP010000022.1"/>
</dbReference>
<protein>
    <recommendedName>
        <fullName evidence="3">WxL domain-containing protein</fullName>
    </recommendedName>
</protein>
<name>A0ABW4J8S1_9LACO</name>
<dbReference type="Gene3D" id="2.60.120.200">
    <property type="match status" value="1"/>
</dbReference>
<evidence type="ECO:0008006" key="3">
    <source>
        <dbReference type="Google" id="ProtNLM"/>
    </source>
</evidence>
<dbReference type="InterPro" id="IPR013320">
    <property type="entry name" value="ConA-like_dom_sf"/>
</dbReference>
<accession>A0ABW4J8S1</accession>
<keyword evidence="2" id="KW-1185">Reference proteome</keyword>
<comment type="caution">
    <text evidence="1">The sequence shown here is derived from an EMBL/GenBank/DDBJ whole genome shotgun (WGS) entry which is preliminary data.</text>
</comment>
<organism evidence="1 2">
    <name type="scientific">Agrilactobacillus yilanensis</name>
    <dbReference type="NCBI Taxonomy" id="2485997"/>
    <lineage>
        <taxon>Bacteria</taxon>
        <taxon>Bacillati</taxon>
        <taxon>Bacillota</taxon>
        <taxon>Bacilli</taxon>
        <taxon>Lactobacillales</taxon>
        <taxon>Lactobacillaceae</taxon>
        <taxon>Agrilactobacillus</taxon>
    </lineage>
</organism>
<gene>
    <name evidence="1" type="ORF">ACFQ5M_07720</name>
</gene>
<dbReference type="SUPFAM" id="SSF49899">
    <property type="entry name" value="Concanavalin A-like lectins/glucanases"/>
    <property type="match status" value="1"/>
</dbReference>
<dbReference type="Proteomes" id="UP001597267">
    <property type="component" value="Unassembled WGS sequence"/>
</dbReference>
<dbReference type="EMBL" id="JBHTOP010000022">
    <property type="protein sequence ID" value="MFD1671978.1"/>
    <property type="molecule type" value="Genomic_DNA"/>
</dbReference>